<protein>
    <submittedName>
        <fullName evidence="2">Uncharacterized protein</fullName>
    </submittedName>
</protein>
<gene>
    <name evidence="2" type="ORF">H1R20_g1481</name>
</gene>
<sequence>MPKVFIVNLMPANPGDWSDLTKPEVKPPAALPAKPTATQKKQYDADKAKYDRDQKRRREFPAQVAPVRDTLINARAALGLPEAGEVTAFVSNGAHASNDPNKHWTFKFTHPSATKCGGECTGHAYAGGKGKIFSKAGATIWDGAAA</sequence>
<dbReference type="Proteomes" id="UP001140091">
    <property type="component" value="Unassembled WGS sequence"/>
</dbReference>
<name>A0A9W8JJ15_9AGAR</name>
<feature type="non-terminal residue" evidence="2">
    <location>
        <position position="146"/>
    </location>
</feature>
<accession>A0A9W8JJ15</accession>
<dbReference type="AlphaFoldDB" id="A0A9W8JJ15"/>
<keyword evidence="3" id="KW-1185">Reference proteome</keyword>
<dbReference type="EMBL" id="JANBPK010000444">
    <property type="protein sequence ID" value="KAJ2935610.1"/>
    <property type="molecule type" value="Genomic_DNA"/>
</dbReference>
<feature type="compositionally biased region" description="Low complexity" evidence="1">
    <location>
        <begin position="27"/>
        <end position="40"/>
    </location>
</feature>
<feature type="compositionally biased region" description="Basic and acidic residues" evidence="1">
    <location>
        <begin position="41"/>
        <end position="60"/>
    </location>
</feature>
<organism evidence="2 3">
    <name type="scientific">Candolleomyces eurysporus</name>
    <dbReference type="NCBI Taxonomy" id="2828524"/>
    <lineage>
        <taxon>Eukaryota</taxon>
        <taxon>Fungi</taxon>
        <taxon>Dikarya</taxon>
        <taxon>Basidiomycota</taxon>
        <taxon>Agaricomycotina</taxon>
        <taxon>Agaricomycetes</taxon>
        <taxon>Agaricomycetidae</taxon>
        <taxon>Agaricales</taxon>
        <taxon>Agaricineae</taxon>
        <taxon>Psathyrellaceae</taxon>
        <taxon>Candolleomyces</taxon>
    </lineage>
</organism>
<evidence type="ECO:0000313" key="2">
    <source>
        <dbReference type="EMBL" id="KAJ2935610.1"/>
    </source>
</evidence>
<comment type="caution">
    <text evidence="2">The sequence shown here is derived from an EMBL/GenBank/DDBJ whole genome shotgun (WGS) entry which is preliminary data.</text>
</comment>
<evidence type="ECO:0000313" key="3">
    <source>
        <dbReference type="Proteomes" id="UP001140091"/>
    </source>
</evidence>
<dbReference type="OrthoDB" id="2900904at2759"/>
<proteinExistence type="predicted"/>
<reference evidence="2" key="1">
    <citation type="submission" date="2022-06" db="EMBL/GenBank/DDBJ databases">
        <title>Genome Sequence of Candolleomyces eurysporus.</title>
        <authorList>
            <person name="Buettner E."/>
        </authorList>
    </citation>
    <scope>NUCLEOTIDE SEQUENCE</scope>
    <source>
        <strain evidence="2">VTCC 930004</strain>
    </source>
</reference>
<feature type="region of interest" description="Disordered" evidence="1">
    <location>
        <begin position="12"/>
        <end position="60"/>
    </location>
</feature>
<evidence type="ECO:0000256" key="1">
    <source>
        <dbReference type="SAM" id="MobiDB-lite"/>
    </source>
</evidence>